<dbReference type="Proteomes" id="UP000827872">
    <property type="component" value="Linkage Group LG04"/>
</dbReference>
<evidence type="ECO:0000313" key="1">
    <source>
        <dbReference type="EMBL" id="KAH8005003.1"/>
    </source>
</evidence>
<dbReference type="EMBL" id="CM037617">
    <property type="protein sequence ID" value="KAH8005003.1"/>
    <property type="molecule type" value="Genomic_DNA"/>
</dbReference>
<keyword evidence="2" id="KW-1185">Reference proteome</keyword>
<reference evidence="1" key="1">
    <citation type="submission" date="2021-08" db="EMBL/GenBank/DDBJ databases">
        <title>The first chromosome-level gecko genome reveals the dynamic sex chromosomes of Neotropical dwarf geckos (Sphaerodactylidae: Sphaerodactylus).</title>
        <authorList>
            <person name="Pinto B.J."/>
            <person name="Keating S.E."/>
            <person name="Gamble T."/>
        </authorList>
    </citation>
    <scope>NUCLEOTIDE SEQUENCE</scope>
    <source>
        <strain evidence="1">TG3544</strain>
    </source>
</reference>
<sequence length="443" mass="50011">MGQSNLNYLLSLNVNIFLRAKRQIPTRSIATHHKHLESIADKIPELDPNAKILLLIGTGCPEVLSSQRAVKGPQECHFAQRCQGASLSHVLPQFLLDFDDYKRWTNLQSMLKLKISKSEPKDIHILDDYTFEAISKQSWTDVLLQIYKIFVLQRVSAVKVSPLSSPENEEIIPKISADPLSSNIYSSPEIIILTWMNRNYEKTRKIVWKDCPKGDIPPARWIVNFDRDLQDGLVLAAQVANYCPYLISTHLVNMYTYPDTSEQYLHNCLVLINAFHAINLDIDVLASDISDPNPVMMLMLSVYLYERLPQYLFKKYIEFAGRLHSTVVRKIHLKNPSVKPLIYNATILGRDSADFVLPKGNTMTIAPKSQISIHIEFTSRFLHPAEAVLLLVSKALTGVEGVTMTFSLKTRISQIKPAQSNSHPLGNTIATPAPYLPGLLPFP</sequence>
<proteinExistence type="predicted"/>
<name>A0ACB8FHI6_9SAUR</name>
<accession>A0ACB8FHI6</accession>
<evidence type="ECO:0000313" key="2">
    <source>
        <dbReference type="Proteomes" id="UP000827872"/>
    </source>
</evidence>
<comment type="caution">
    <text evidence="1">The sequence shown here is derived from an EMBL/GenBank/DDBJ whole genome shotgun (WGS) entry which is preliminary data.</text>
</comment>
<gene>
    <name evidence="1" type="ORF">K3G42_022088</name>
</gene>
<organism evidence="1 2">
    <name type="scientific">Sphaerodactylus townsendi</name>
    <dbReference type="NCBI Taxonomy" id="933632"/>
    <lineage>
        <taxon>Eukaryota</taxon>
        <taxon>Metazoa</taxon>
        <taxon>Chordata</taxon>
        <taxon>Craniata</taxon>
        <taxon>Vertebrata</taxon>
        <taxon>Euteleostomi</taxon>
        <taxon>Lepidosauria</taxon>
        <taxon>Squamata</taxon>
        <taxon>Bifurcata</taxon>
        <taxon>Gekkota</taxon>
        <taxon>Sphaerodactylidae</taxon>
        <taxon>Sphaerodactylus</taxon>
    </lineage>
</organism>
<protein>
    <submittedName>
        <fullName evidence="1">Uncharacterized protein</fullName>
    </submittedName>
</protein>